<dbReference type="EMBL" id="BARU01003082">
    <property type="protein sequence ID" value="GAH20342.1"/>
    <property type="molecule type" value="Genomic_DNA"/>
</dbReference>
<sequence>MMFNKTGAESESCANTAPRIINANVYEMILFILLRNQPKQTTMALGINITVMTPGTP</sequence>
<accession>X1DJG1</accession>
<name>X1DJG1_9ZZZZ</name>
<protein>
    <submittedName>
        <fullName evidence="1">Uncharacterized protein</fullName>
    </submittedName>
</protein>
<proteinExistence type="predicted"/>
<gene>
    <name evidence="1" type="ORF">S03H2_06870</name>
</gene>
<evidence type="ECO:0000313" key="1">
    <source>
        <dbReference type="EMBL" id="GAH20342.1"/>
    </source>
</evidence>
<comment type="caution">
    <text evidence="1">The sequence shown here is derived from an EMBL/GenBank/DDBJ whole genome shotgun (WGS) entry which is preliminary data.</text>
</comment>
<dbReference type="AlphaFoldDB" id="X1DJG1"/>
<reference evidence="1" key="1">
    <citation type="journal article" date="2014" name="Front. Microbiol.">
        <title>High frequency of phylogenetically diverse reductive dehalogenase-homologous genes in deep subseafloor sedimentary metagenomes.</title>
        <authorList>
            <person name="Kawai M."/>
            <person name="Futagami T."/>
            <person name="Toyoda A."/>
            <person name="Takaki Y."/>
            <person name="Nishi S."/>
            <person name="Hori S."/>
            <person name="Arai W."/>
            <person name="Tsubouchi T."/>
            <person name="Morono Y."/>
            <person name="Uchiyama I."/>
            <person name="Ito T."/>
            <person name="Fujiyama A."/>
            <person name="Inagaki F."/>
            <person name="Takami H."/>
        </authorList>
    </citation>
    <scope>NUCLEOTIDE SEQUENCE</scope>
    <source>
        <strain evidence="1">Expedition CK06-06</strain>
    </source>
</reference>
<organism evidence="1">
    <name type="scientific">marine sediment metagenome</name>
    <dbReference type="NCBI Taxonomy" id="412755"/>
    <lineage>
        <taxon>unclassified sequences</taxon>
        <taxon>metagenomes</taxon>
        <taxon>ecological metagenomes</taxon>
    </lineage>
</organism>